<evidence type="ECO:0000313" key="6">
    <source>
        <dbReference type="Proteomes" id="UP001596547"/>
    </source>
</evidence>
<dbReference type="InterPro" id="IPR029065">
    <property type="entry name" value="Enolase_C-like"/>
</dbReference>
<dbReference type="GO" id="GO:0016836">
    <property type="term" value="F:hydro-lyase activity"/>
    <property type="evidence" value="ECO:0007669"/>
    <property type="project" value="UniProtKB-ARBA"/>
</dbReference>
<dbReference type="InterPro" id="IPR013341">
    <property type="entry name" value="Mandelate_racemase_N_dom"/>
</dbReference>
<keyword evidence="3" id="KW-0460">Magnesium</keyword>
<dbReference type="SUPFAM" id="SSF51604">
    <property type="entry name" value="Enolase C-terminal domain-like"/>
    <property type="match status" value="1"/>
</dbReference>
<organism evidence="5 6">
    <name type="scientific">Halomarina halobia</name>
    <dbReference type="NCBI Taxonomy" id="3033386"/>
    <lineage>
        <taxon>Archaea</taxon>
        <taxon>Methanobacteriati</taxon>
        <taxon>Methanobacteriota</taxon>
        <taxon>Stenosarchaea group</taxon>
        <taxon>Halobacteria</taxon>
        <taxon>Halobacteriales</taxon>
        <taxon>Natronomonadaceae</taxon>
        <taxon>Halomarina</taxon>
    </lineage>
</organism>
<feature type="domain" description="Mandelate racemase/muconate lactonizing enzyme C-terminal" evidence="4">
    <location>
        <begin position="157"/>
        <end position="255"/>
    </location>
</feature>
<dbReference type="CDD" id="cd03316">
    <property type="entry name" value="MR_like"/>
    <property type="match status" value="1"/>
</dbReference>
<reference evidence="5 6" key="1">
    <citation type="journal article" date="2019" name="Int. J. Syst. Evol. Microbiol.">
        <title>The Global Catalogue of Microorganisms (GCM) 10K type strain sequencing project: providing services to taxonomists for standard genome sequencing and annotation.</title>
        <authorList>
            <consortium name="The Broad Institute Genomics Platform"/>
            <consortium name="The Broad Institute Genome Sequencing Center for Infectious Disease"/>
            <person name="Wu L."/>
            <person name="Ma J."/>
        </authorList>
    </citation>
    <scope>NUCLEOTIDE SEQUENCE [LARGE SCALE GENOMIC DNA]</scope>
    <source>
        <strain evidence="5 6">PSR21</strain>
    </source>
</reference>
<evidence type="ECO:0000256" key="3">
    <source>
        <dbReference type="ARBA" id="ARBA00022842"/>
    </source>
</evidence>
<dbReference type="RefSeq" id="WP_276306377.1">
    <property type="nucleotide sequence ID" value="NZ_CP119993.1"/>
</dbReference>
<keyword evidence="6" id="KW-1185">Reference proteome</keyword>
<dbReference type="AlphaFoldDB" id="A0ABD6AEW3"/>
<dbReference type="SUPFAM" id="SSF54826">
    <property type="entry name" value="Enolase N-terminal domain-like"/>
    <property type="match status" value="1"/>
</dbReference>
<dbReference type="Proteomes" id="UP001596547">
    <property type="component" value="Unassembled WGS sequence"/>
</dbReference>
<dbReference type="EMBL" id="JBHTBF010000003">
    <property type="protein sequence ID" value="MFC7318787.1"/>
    <property type="molecule type" value="Genomic_DNA"/>
</dbReference>
<dbReference type="InterPro" id="IPR013342">
    <property type="entry name" value="Mandelate_racemase_C"/>
</dbReference>
<accession>A0ABD6AEW3</accession>
<gene>
    <name evidence="5" type="ORF">ACFQPE_18580</name>
</gene>
<dbReference type="Gene3D" id="3.20.20.120">
    <property type="entry name" value="Enolase-like C-terminal domain"/>
    <property type="match status" value="1"/>
</dbReference>
<dbReference type="Pfam" id="PF02746">
    <property type="entry name" value="MR_MLE_N"/>
    <property type="match status" value="1"/>
</dbReference>
<evidence type="ECO:0000256" key="1">
    <source>
        <dbReference type="ARBA" id="ARBA00001946"/>
    </source>
</evidence>
<comment type="cofactor">
    <cofactor evidence="1">
        <name>Mg(2+)</name>
        <dbReference type="ChEBI" id="CHEBI:18420"/>
    </cofactor>
</comment>
<evidence type="ECO:0000256" key="2">
    <source>
        <dbReference type="ARBA" id="ARBA00022723"/>
    </source>
</evidence>
<sequence>MSEITDIEVTPIAVPVASEASGSSYTKAQRGTMVVTVRTSDGVIGRTYSGDVTDSSPEKAKRLVKFIEDEIRPRVVGRPLLSLEAIWEDLFVRSSQFFVYQPEDRLLYIHALGAVDIALWDAVGKTLDTPLYKLWGGYRDSLPIIAIGGYYEDGKTRTDLVDEMEEYRQMGLAGVKLKVGGRSVSEDLERLAAVRDAMGEEFIIACDANQGYSIEEAVEFGSAAREYDIEWFEEPVVWYDQYDGMREVRRRANVPVTAGQSESTATACRRLIEAEAVDVINLDASIAGGPTAWRKVAATADLHNVEMAHHEEPHVSMHLLSSIPNGRYAECFHPDVDPVWHRLVTNLPRIADGLLHLPDGPGLGIELDEGFIEEFTVHEFQ</sequence>
<dbReference type="GeneID" id="79317025"/>
<dbReference type="Pfam" id="PF13378">
    <property type="entry name" value="MR_MLE_C"/>
    <property type="match status" value="1"/>
</dbReference>
<dbReference type="Gene3D" id="3.30.390.10">
    <property type="entry name" value="Enolase-like, N-terminal domain"/>
    <property type="match status" value="1"/>
</dbReference>
<comment type="caution">
    <text evidence="5">The sequence shown here is derived from an EMBL/GenBank/DDBJ whole genome shotgun (WGS) entry which is preliminary data.</text>
</comment>
<evidence type="ECO:0000313" key="5">
    <source>
        <dbReference type="EMBL" id="MFC7318787.1"/>
    </source>
</evidence>
<dbReference type="PANTHER" id="PTHR13794:SF58">
    <property type="entry name" value="MITOCHONDRIAL ENOLASE SUPERFAMILY MEMBER 1"/>
    <property type="match status" value="1"/>
</dbReference>
<dbReference type="InterPro" id="IPR029017">
    <property type="entry name" value="Enolase-like_N"/>
</dbReference>
<evidence type="ECO:0000259" key="4">
    <source>
        <dbReference type="SMART" id="SM00922"/>
    </source>
</evidence>
<dbReference type="InterPro" id="IPR046945">
    <property type="entry name" value="RHMD-like"/>
</dbReference>
<dbReference type="PANTHER" id="PTHR13794">
    <property type="entry name" value="ENOLASE SUPERFAMILY, MANDELATE RACEMASE"/>
    <property type="match status" value="1"/>
</dbReference>
<dbReference type="InterPro" id="IPR036849">
    <property type="entry name" value="Enolase-like_C_sf"/>
</dbReference>
<dbReference type="SFLD" id="SFLDS00001">
    <property type="entry name" value="Enolase"/>
    <property type="match status" value="1"/>
</dbReference>
<keyword evidence="2" id="KW-0479">Metal-binding</keyword>
<proteinExistence type="predicted"/>
<dbReference type="SMART" id="SM00922">
    <property type="entry name" value="MR_MLE"/>
    <property type="match status" value="1"/>
</dbReference>
<protein>
    <submittedName>
        <fullName evidence="5">Mandelate racemase/muconate lactonizing enzyme family protein</fullName>
    </submittedName>
</protein>
<dbReference type="GO" id="GO:0046872">
    <property type="term" value="F:metal ion binding"/>
    <property type="evidence" value="ECO:0007669"/>
    <property type="project" value="UniProtKB-KW"/>
</dbReference>
<name>A0ABD6AEW3_9EURY</name>